<dbReference type="GO" id="GO:0005384">
    <property type="term" value="F:manganese ion transmembrane transporter activity"/>
    <property type="evidence" value="ECO:0007669"/>
    <property type="project" value="InterPro"/>
</dbReference>
<gene>
    <name evidence="7" type="ORF">SAMN05661109_02563</name>
</gene>
<keyword evidence="3 6" id="KW-1133">Transmembrane helix</keyword>
<protein>
    <submittedName>
        <fullName evidence="7">Predicted Fe2+/Mn2+ transporter, VIT1/CCC1 family</fullName>
    </submittedName>
</protein>
<name>A0A1H9W7S8_9CORY</name>
<dbReference type="Pfam" id="PF01988">
    <property type="entry name" value="VIT1"/>
    <property type="match status" value="1"/>
</dbReference>
<keyword evidence="8" id="KW-1185">Reference proteome</keyword>
<dbReference type="RefSeq" id="WP_231910145.1">
    <property type="nucleotide sequence ID" value="NZ_CP047199.1"/>
</dbReference>
<feature type="transmembrane region" description="Helical" evidence="6">
    <location>
        <begin position="154"/>
        <end position="178"/>
    </location>
</feature>
<dbReference type="InterPro" id="IPR009078">
    <property type="entry name" value="Ferritin-like_SF"/>
</dbReference>
<organism evidence="7 8">
    <name type="scientific">Corynebacterium cystitidis DSM 20524</name>
    <dbReference type="NCBI Taxonomy" id="1121357"/>
    <lineage>
        <taxon>Bacteria</taxon>
        <taxon>Bacillati</taxon>
        <taxon>Actinomycetota</taxon>
        <taxon>Actinomycetes</taxon>
        <taxon>Mycobacteriales</taxon>
        <taxon>Corynebacteriaceae</taxon>
        <taxon>Corynebacterium</taxon>
    </lineage>
</organism>
<dbReference type="InterPro" id="IPR008217">
    <property type="entry name" value="Ccc1_fam"/>
</dbReference>
<feature type="compositionally biased region" description="Polar residues" evidence="5">
    <location>
        <begin position="13"/>
        <end position="22"/>
    </location>
</feature>
<evidence type="ECO:0000256" key="4">
    <source>
        <dbReference type="ARBA" id="ARBA00023136"/>
    </source>
</evidence>
<proteinExistence type="predicted"/>
<feature type="transmembrane region" description="Helical" evidence="6">
    <location>
        <begin position="184"/>
        <end position="206"/>
    </location>
</feature>
<feature type="transmembrane region" description="Helical" evidence="6">
    <location>
        <begin position="349"/>
        <end position="370"/>
    </location>
</feature>
<dbReference type="GO" id="GO:0030026">
    <property type="term" value="P:intracellular manganese ion homeostasis"/>
    <property type="evidence" value="ECO:0007669"/>
    <property type="project" value="InterPro"/>
</dbReference>
<evidence type="ECO:0000256" key="3">
    <source>
        <dbReference type="ARBA" id="ARBA00022989"/>
    </source>
</evidence>
<comment type="subcellular location">
    <subcellularLocation>
        <location evidence="1">Endomembrane system</location>
        <topology evidence="1">Multi-pass membrane protein</topology>
    </subcellularLocation>
</comment>
<keyword evidence="2 6" id="KW-0812">Transmembrane</keyword>
<evidence type="ECO:0000256" key="6">
    <source>
        <dbReference type="SAM" id="Phobius"/>
    </source>
</evidence>
<evidence type="ECO:0000313" key="7">
    <source>
        <dbReference type="EMBL" id="SES29513.1"/>
    </source>
</evidence>
<evidence type="ECO:0000313" key="8">
    <source>
        <dbReference type="Proteomes" id="UP000198929"/>
    </source>
</evidence>
<evidence type="ECO:0000256" key="2">
    <source>
        <dbReference type="ARBA" id="ARBA00022692"/>
    </source>
</evidence>
<dbReference type="AlphaFoldDB" id="A0A1H9W7S8"/>
<dbReference type="Proteomes" id="UP000198929">
    <property type="component" value="Unassembled WGS sequence"/>
</dbReference>
<dbReference type="EMBL" id="FOGQ01000017">
    <property type="protein sequence ID" value="SES29513.1"/>
    <property type="molecule type" value="Genomic_DNA"/>
</dbReference>
<dbReference type="CDD" id="cd01044">
    <property type="entry name" value="Ferritin_CCC1_N"/>
    <property type="match status" value="1"/>
</dbReference>
<reference evidence="8" key="1">
    <citation type="submission" date="2016-10" db="EMBL/GenBank/DDBJ databases">
        <authorList>
            <person name="Varghese N."/>
            <person name="Submissions S."/>
        </authorList>
    </citation>
    <scope>NUCLEOTIDE SEQUENCE [LARGE SCALE GENOMIC DNA]</scope>
    <source>
        <strain evidence="8">DSM 20524</strain>
    </source>
</reference>
<evidence type="ECO:0000256" key="5">
    <source>
        <dbReference type="SAM" id="MobiDB-lite"/>
    </source>
</evidence>
<dbReference type="STRING" id="1121357.SAMN05661109_02563"/>
<dbReference type="PANTHER" id="PTHR31851">
    <property type="entry name" value="FE(2+)/MN(2+) TRANSPORTER PCL1"/>
    <property type="match status" value="1"/>
</dbReference>
<sequence>MTESDNELEHQAQQDSSASEPTKAQIKRWRRYLANERAEAAVYRELARKRDGEEREILQRVADAESRHEQFWREKLGDYVGMPQSPDLSTRFMAFMARNFGSVFALALMQSAEQRSPYLDDVDASDQIAADEAMHAEVVRALAQKGRERMSGNFRAAVFGANDGLVSNVALVIGVMGSGVSSNFILLTGISGLLAGALSMAAGEYVSVKSQNELLEASTPDPAARDMLPNLDVNENELALVYRARGYSEQEAEQRAAAHYVAALQGAQFDDLEDTAYHGAGSAWAAAASSFLFFSTGAFIPLIPFIFGASPVVGAVVALVLVSLALLFTGGVTGVLSGKPPLSRASRQLLIGLGAAAITYVLGVVFGAVLA</sequence>
<dbReference type="SUPFAM" id="SSF47240">
    <property type="entry name" value="Ferritin-like"/>
    <property type="match status" value="1"/>
</dbReference>
<keyword evidence="4 6" id="KW-0472">Membrane</keyword>
<feature type="transmembrane region" description="Helical" evidence="6">
    <location>
        <begin position="283"/>
        <end position="307"/>
    </location>
</feature>
<dbReference type="InterPro" id="IPR039376">
    <property type="entry name" value="Ferritin_CCC1_N"/>
</dbReference>
<evidence type="ECO:0000256" key="1">
    <source>
        <dbReference type="ARBA" id="ARBA00004127"/>
    </source>
</evidence>
<feature type="transmembrane region" description="Helical" evidence="6">
    <location>
        <begin position="313"/>
        <end position="337"/>
    </location>
</feature>
<accession>A0A1H9W7S8</accession>
<feature type="region of interest" description="Disordered" evidence="5">
    <location>
        <begin position="1"/>
        <end position="25"/>
    </location>
</feature>
<dbReference type="GO" id="GO:0012505">
    <property type="term" value="C:endomembrane system"/>
    <property type="evidence" value="ECO:0007669"/>
    <property type="project" value="UniProtKB-SubCell"/>
</dbReference>